<dbReference type="STRING" id="91928.A0A0D2C426"/>
<evidence type="ECO:0000256" key="14">
    <source>
        <dbReference type="SAM" id="SignalP"/>
    </source>
</evidence>
<evidence type="ECO:0000256" key="9">
    <source>
        <dbReference type="ARBA" id="ARBA00022989"/>
    </source>
</evidence>
<dbReference type="GeneID" id="27329750"/>
<keyword evidence="10 12" id="KW-0472">Membrane</keyword>
<dbReference type="HOGENOM" id="CLU_013424_1_1_1"/>
<dbReference type="GO" id="GO:0000324">
    <property type="term" value="C:fungal-type vacuole"/>
    <property type="evidence" value="ECO:0007669"/>
    <property type="project" value="TreeGrafter"/>
</dbReference>
<dbReference type="InterPro" id="IPR041805">
    <property type="entry name" value="ASMase/PPN1_MPP"/>
</dbReference>
<keyword evidence="14" id="KW-0732">Signal</keyword>
<evidence type="ECO:0000313" key="16">
    <source>
        <dbReference type="EMBL" id="KIW18379.1"/>
    </source>
</evidence>
<keyword evidence="9" id="KW-1133">Transmembrane helix</keyword>
<comment type="similarity">
    <text evidence="2">Belongs to the endopolyphosphatase PPN1 family.</text>
</comment>
<dbReference type="GO" id="GO:0004309">
    <property type="term" value="F:exopolyphosphatase activity"/>
    <property type="evidence" value="ECO:0007669"/>
    <property type="project" value="TreeGrafter"/>
</dbReference>
<keyword evidence="8" id="KW-0735">Signal-anchor</keyword>
<dbReference type="InterPro" id="IPR012358">
    <property type="entry name" value="EndopolyPtase_N1"/>
</dbReference>
<sequence length="671" mass="76366">MVRFAGGLLLFSACAVAVPPKYPSNGLGNQQAVIKSPQGQSNLRKLQGRFLHITDIHPDPFYKVHSDPSEACHAGKGQAGYFGAEVTDCDTPFSLVNATFRWIEENIKDDVDFVIWTGDSARHDNDENYPRSDKQVIKLNEFIVEKFVETFGKSDNIDDPDPTNDFVVPIVPTFGNNDILPHNIFTPGPNKWTRTYSSIWNKFVPQAQRHSFERGGWFFTEVIPNKLVVVSLNTLYFFDSNSVVDGCDAKSDPGYEHMEWLRIQLQFMRERGMKAILIGHVPPARTESKQNWDETCYQKYTLWLRQYRDVIIASMFGHMNVDHFMFQDVKNLKYKFKIDGVDDEFTRPELGDTGPMNKTLAIRAKAAYLNELRADWAALPKPPAGHSYQMDTFRDTVGDQKKKKKKKKEPNDEDKLDEFLKAIGGPWAERFSLSLVSPSVVPNFFPTLRVIEYNITGLEDAHPAVAAIGTPADETVDDSPNEESDNEQQAFEDGIEGGMHDLKKKKKKKKGKKKPNFHVPKPPSASSPPGPGYSAQPLSLISWTQYYANLTKVHEKMDKAKHLKKKDPYHYFGFQVEYDTKSDSAYDMKDLTMRSWLDLAERIGRKKLPKSISPEEGDLLDLEREESKRPKGTGKGDKVAPKTAKNHLWKIFIKRAFVHTKTDDEIEQDFG</sequence>
<dbReference type="SUPFAM" id="SSF56300">
    <property type="entry name" value="Metallo-dependent phosphatases"/>
    <property type="match status" value="1"/>
</dbReference>
<proteinExistence type="inferred from homology"/>
<dbReference type="PANTHER" id="PTHR10340:SF55">
    <property type="entry name" value="ENDOPOLYPHOSPHATASE"/>
    <property type="match status" value="1"/>
</dbReference>
<evidence type="ECO:0000256" key="6">
    <source>
        <dbReference type="ARBA" id="ARBA00022692"/>
    </source>
</evidence>
<feature type="region of interest" description="Disordered" evidence="13">
    <location>
        <begin position="610"/>
        <end position="642"/>
    </location>
</feature>
<gene>
    <name evidence="16" type="ORF">PV08_02667</name>
</gene>
<dbReference type="GO" id="GO:0006798">
    <property type="term" value="P:polyphosphate catabolic process"/>
    <property type="evidence" value="ECO:0007669"/>
    <property type="project" value="TreeGrafter"/>
</dbReference>
<evidence type="ECO:0000256" key="1">
    <source>
        <dbReference type="ARBA" id="ARBA00004576"/>
    </source>
</evidence>
<keyword evidence="7 12" id="KW-0378">Hydrolase</keyword>
<dbReference type="FunFam" id="3.60.21.10:FF:000082">
    <property type="entry name" value="Endopolyphosphatase"/>
    <property type="match status" value="1"/>
</dbReference>
<keyword evidence="11" id="KW-0325">Glycoprotein</keyword>
<feature type="region of interest" description="Disordered" evidence="13">
    <location>
        <begin position="471"/>
        <end position="533"/>
    </location>
</feature>
<reference evidence="16 17" key="1">
    <citation type="submission" date="2015-01" db="EMBL/GenBank/DDBJ databases">
        <title>The Genome Sequence of Exophiala spinifera CBS89968.</title>
        <authorList>
            <consortium name="The Broad Institute Genomics Platform"/>
            <person name="Cuomo C."/>
            <person name="de Hoog S."/>
            <person name="Gorbushina A."/>
            <person name="Stielow B."/>
            <person name="Teixiera M."/>
            <person name="Abouelleil A."/>
            <person name="Chapman S.B."/>
            <person name="Priest M."/>
            <person name="Young S.K."/>
            <person name="Wortman J."/>
            <person name="Nusbaum C."/>
            <person name="Birren B."/>
        </authorList>
    </citation>
    <scope>NUCLEOTIDE SEQUENCE [LARGE SCALE GENOMIC DNA]</scope>
    <source>
        <strain evidence="16 17">CBS 89968</strain>
    </source>
</reference>
<feature type="region of interest" description="Disordered" evidence="13">
    <location>
        <begin position="387"/>
        <end position="413"/>
    </location>
</feature>
<evidence type="ECO:0000256" key="12">
    <source>
        <dbReference type="PIRNR" id="PIRNR027093"/>
    </source>
</evidence>
<keyword evidence="6" id="KW-0812">Transmembrane</keyword>
<dbReference type="OrthoDB" id="348678at2759"/>
<evidence type="ECO:0000256" key="11">
    <source>
        <dbReference type="ARBA" id="ARBA00023180"/>
    </source>
</evidence>
<comment type="subcellular location">
    <subcellularLocation>
        <location evidence="1">Vacuole membrane</location>
        <topology evidence="1">Single-pass type II membrane protein</topology>
    </subcellularLocation>
</comment>
<evidence type="ECO:0000259" key="15">
    <source>
        <dbReference type="Pfam" id="PF00149"/>
    </source>
</evidence>
<feature type="compositionally biased region" description="Acidic residues" evidence="13">
    <location>
        <begin position="474"/>
        <end position="486"/>
    </location>
</feature>
<evidence type="ECO:0000256" key="2">
    <source>
        <dbReference type="ARBA" id="ARBA00010399"/>
    </source>
</evidence>
<evidence type="ECO:0000313" key="17">
    <source>
        <dbReference type="Proteomes" id="UP000053328"/>
    </source>
</evidence>
<feature type="signal peptide" evidence="14">
    <location>
        <begin position="1"/>
        <end position="17"/>
    </location>
</feature>
<evidence type="ECO:0000256" key="10">
    <source>
        <dbReference type="ARBA" id="ARBA00023136"/>
    </source>
</evidence>
<dbReference type="PIRSF" id="PIRSF027093">
    <property type="entry name" value="EndopolyPtase_N1"/>
    <property type="match status" value="1"/>
</dbReference>
<dbReference type="Proteomes" id="UP000053328">
    <property type="component" value="Unassembled WGS sequence"/>
</dbReference>
<evidence type="ECO:0000256" key="8">
    <source>
        <dbReference type="ARBA" id="ARBA00022968"/>
    </source>
</evidence>
<dbReference type="VEuPathDB" id="FungiDB:PV08_02667"/>
<evidence type="ECO:0000256" key="13">
    <source>
        <dbReference type="SAM" id="MobiDB-lite"/>
    </source>
</evidence>
<feature type="compositionally biased region" description="Basic and acidic residues" evidence="13">
    <location>
        <begin position="621"/>
        <end position="640"/>
    </location>
</feature>
<organism evidence="16 17">
    <name type="scientific">Exophiala spinifera</name>
    <dbReference type="NCBI Taxonomy" id="91928"/>
    <lineage>
        <taxon>Eukaryota</taxon>
        <taxon>Fungi</taxon>
        <taxon>Dikarya</taxon>
        <taxon>Ascomycota</taxon>
        <taxon>Pezizomycotina</taxon>
        <taxon>Eurotiomycetes</taxon>
        <taxon>Chaetothyriomycetidae</taxon>
        <taxon>Chaetothyriales</taxon>
        <taxon>Herpotrichiellaceae</taxon>
        <taxon>Exophiala</taxon>
    </lineage>
</organism>
<feature type="domain" description="Calcineurin-like phosphoesterase" evidence="15">
    <location>
        <begin position="49"/>
        <end position="318"/>
    </location>
</feature>
<feature type="compositionally biased region" description="Pro residues" evidence="13">
    <location>
        <begin position="520"/>
        <end position="531"/>
    </location>
</feature>
<evidence type="ECO:0000256" key="5">
    <source>
        <dbReference type="ARBA" id="ARBA00022554"/>
    </source>
</evidence>
<dbReference type="InterPro" id="IPR004843">
    <property type="entry name" value="Calcineurin-like_PHP"/>
</dbReference>
<keyword evidence="17" id="KW-1185">Reference proteome</keyword>
<comment type="catalytic activity">
    <reaction evidence="12">
        <text>[phosphate](n+1) + n H2O = (n+1) phosphate + n H(+)</text>
        <dbReference type="Rhea" id="RHEA:22452"/>
        <dbReference type="Rhea" id="RHEA-COMP:14280"/>
        <dbReference type="ChEBI" id="CHEBI:15377"/>
        <dbReference type="ChEBI" id="CHEBI:15378"/>
        <dbReference type="ChEBI" id="CHEBI:16838"/>
        <dbReference type="ChEBI" id="CHEBI:43474"/>
        <dbReference type="EC" id="3.6.1.10"/>
    </reaction>
</comment>
<dbReference type="Pfam" id="PF00149">
    <property type="entry name" value="Metallophos"/>
    <property type="match status" value="1"/>
</dbReference>
<accession>A0A0D2C426</accession>
<name>A0A0D2C426_9EURO</name>
<dbReference type="InterPro" id="IPR029052">
    <property type="entry name" value="Metallo-depent_PP-like"/>
</dbReference>
<dbReference type="GO" id="GO:0005774">
    <property type="term" value="C:vacuolar membrane"/>
    <property type="evidence" value="ECO:0007669"/>
    <property type="project" value="UniProtKB-SubCell"/>
</dbReference>
<comment type="function">
    <text evidence="12">Catalyzes the hydrolysis of inorganic polyphosphate (polyP) chains of many hundreds of phosphate residues into shorter lengths.</text>
</comment>
<dbReference type="AlphaFoldDB" id="A0A0D2C426"/>
<dbReference type="EMBL" id="KN847493">
    <property type="protein sequence ID" value="KIW18379.1"/>
    <property type="molecule type" value="Genomic_DNA"/>
</dbReference>
<dbReference type="GO" id="GO:0000298">
    <property type="term" value="F:endopolyphosphatase activity"/>
    <property type="evidence" value="ECO:0007669"/>
    <property type="project" value="UniProtKB-EC"/>
</dbReference>
<dbReference type="CDD" id="cd00842">
    <property type="entry name" value="MPP_ASMase"/>
    <property type="match status" value="1"/>
</dbReference>
<feature type="compositionally biased region" description="Basic residues" evidence="13">
    <location>
        <begin position="502"/>
        <end position="516"/>
    </location>
</feature>
<keyword evidence="5 12" id="KW-0926">Vacuole</keyword>
<protein>
    <recommendedName>
        <fullName evidence="4 12">Endopolyphosphatase</fullName>
        <ecNumber evidence="3 12">3.6.1.10</ecNumber>
    </recommendedName>
</protein>
<evidence type="ECO:0000256" key="4">
    <source>
        <dbReference type="ARBA" id="ARBA00014458"/>
    </source>
</evidence>
<dbReference type="PANTHER" id="PTHR10340">
    <property type="entry name" value="SPHINGOMYELIN PHOSPHODIESTERASE"/>
    <property type="match status" value="1"/>
</dbReference>
<dbReference type="GO" id="GO:0008081">
    <property type="term" value="F:phosphoric diester hydrolase activity"/>
    <property type="evidence" value="ECO:0007669"/>
    <property type="project" value="TreeGrafter"/>
</dbReference>
<feature type="chain" id="PRO_5002250375" description="Endopolyphosphatase" evidence="14">
    <location>
        <begin position="18"/>
        <end position="671"/>
    </location>
</feature>
<dbReference type="EC" id="3.6.1.10" evidence="3 12"/>
<evidence type="ECO:0000256" key="7">
    <source>
        <dbReference type="ARBA" id="ARBA00022801"/>
    </source>
</evidence>
<evidence type="ECO:0000256" key="3">
    <source>
        <dbReference type="ARBA" id="ARBA00012459"/>
    </source>
</evidence>
<dbReference type="Gene3D" id="3.60.21.10">
    <property type="match status" value="1"/>
</dbReference>
<dbReference type="RefSeq" id="XP_016238595.1">
    <property type="nucleotide sequence ID" value="XM_016377025.1"/>
</dbReference>